<proteinExistence type="predicted"/>
<gene>
    <name evidence="1" type="ORF">DPMN_081122</name>
</gene>
<reference evidence="1" key="1">
    <citation type="journal article" date="2019" name="bioRxiv">
        <title>The Genome of the Zebra Mussel, Dreissena polymorpha: A Resource for Invasive Species Research.</title>
        <authorList>
            <person name="McCartney M.A."/>
            <person name="Auch B."/>
            <person name="Kono T."/>
            <person name="Mallez S."/>
            <person name="Zhang Y."/>
            <person name="Obille A."/>
            <person name="Becker A."/>
            <person name="Abrahante J.E."/>
            <person name="Garbe J."/>
            <person name="Badalamenti J.P."/>
            <person name="Herman A."/>
            <person name="Mangelson H."/>
            <person name="Liachko I."/>
            <person name="Sullivan S."/>
            <person name="Sone E.D."/>
            <person name="Koren S."/>
            <person name="Silverstein K.A.T."/>
            <person name="Beckman K.B."/>
            <person name="Gohl D.M."/>
        </authorList>
    </citation>
    <scope>NUCLEOTIDE SEQUENCE</scope>
    <source>
        <strain evidence="1">Duluth1</strain>
        <tissue evidence="1">Whole animal</tissue>
    </source>
</reference>
<sequence>MKDENGVVVEGDDLDYGNGVLVGGGVVDDDDNGGGVVGDNCGVGLRGENNL</sequence>
<keyword evidence="2" id="KW-1185">Reference proteome</keyword>
<protein>
    <submittedName>
        <fullName evidence="1">Uncharacterized protein</fullName>
    </submittedName>
</protein>
<evidence type="ECO:0000313" key="1">
    <source>
        <dbReference type="EMBL" id="KAH3693682.1"/>
    </source>
</evidence>
<dbReference type="Proteomes" id="UP000828390">
    <property type="component" value="Unassembled WGS sequence"/>
</dbReference>
<comment type="caution">
    <text evidence="1">The sequence shown here is derived from an EMBL/GenBank/DDBJ whole genome shotgun (WGS) entry which is preliminary data.</text>
</comment>
<evidence type="ECO:0000313" key="2">
    <source>
        <dbReference type="Proteomes" id="UP000828390"/>
    </source>
</evidence>
<dbReference type="EMBL" id="JAIWYP010000016">
    <property type="protein sequence ID" value="KAH3693682.1"/>
    <property type="molecule type" value="Genomic_DNA"/>
</dbReference>
<accession>A0A9D4BG01</accession>
<name>A0A9D4BG01_DREPO</name>
<dbReference type="AlphaFoldDB" id="A0A9D4BG01"/>
<reference evidence="1" key="2">
    <citation type="submission" date="2020-11" db="EMBL/GenBank/DDBJ databases">
        <authorList>
            <person name="McCartney M.A."/>
            <person name="Auch B."/>
            <person name="Kono T."/>
            <person name="Mallez S."/>
            <person name="Becker A."/>
            <person name="Gohl D.M."/>
            <person name="Silverstein K.A.T."/>
            <person name="Koren S."/>
            <person name="Bechman K.B."/>
            <person name="Herman A."/>
            <person name="Abrahante J.E."/>
            <person name="Garbe J."/>
        </authorList>
    </citation>
    <scope>NUCLEOTIDE SEQUENCE</scope>
    <source>
        <strain evidence="1">Duluth1</strain>
        <tissue evidence="1">Whole animal</tissue>
    </source>
</reference>
<organism evidence="1 2">
    <name type="scientific">Dreissena polymorpha</name>
    <name type="common">Zebra mussel</name>
    <name type="synonym">Mytilus polymorpha</name>
    <dbReference type="NCBI Taxonomy" id="45954"/>
    <lineage>
        <taxon>Eukaryota</taxon>
        <taxon>Metazoa</taxon>
        <taxon>Spiralia</taxon>
        <taxon>Lophotrochozoa</taxon>
        <taxon>Mollusca</taxon>
        <taxon>Bivalvia</taxon>
        <taxon>Autobranchia</taxon>
        <taxon>Heteroconchia</taxon>
        <taxon>Euheterodonta</taxon>
        <taxon>Imparidentia</taxon>
        <taxon>Neoheterodontei</taxon>
        <taxon>Myida</taxon>
        <taxon>Dreissenoidea</taxon>
        <taxon>Dreissenidae</taxon>
        <taxon>Dreissena</taxon>
    </lineage>
</organism>